<dbReference type="InterPro" id="IPR029058">
    <property type="entry name" value="AB_hydrolase_fold"/>
</dbReference>
<keyword evidence="4" id="KW-1185">Reference proteome</keyword>
<comment type="caution">
    <text evidence="3">The sequence shown here is derived from an EMBL/GenBank/DDBJ whole genome shotgun (WGS) entry which is preliminary data.</text>
</comment>
<feature type="chain" id="PRO_5043545330" description="AB hydrolase-1 domain-containing protein" evidence="1">
    <location>
        <begin position="21"/>
        <end position="353"/>
    </location>
</feature>
<evidence type="ECO:0000313" key="3">
    <source>
        <dbReference type="EMBL" id="KAK6957661.1"/>
    </source>
</evidence>
<dbReference type="Gene3D" id="3.40.50.1820">
    <property type="entry name" value="alpha/beta hydrolase"/>
    <property type="match status" value="1"/>
</dbReference>
<accession>A0AAX6MZP0</accession>
<dbReference type="AlphaFoldDB" id="A0AAX6MZP0"/>
<dbReference type="Pfam" id="PF12697">
    <property type="entry name" value="Abhydrolase_6"/>
    <property type="match status" value="1"/>
</dbReference>
<dbReference type="Proteomes" id="UP001369815">
    <property type="component" value="Unassembled WGS sequence"/>
</dbReference>
<evidence type="ECO:0000259" key="2">
    <source>
        <dbReference type="Pfam" id="PF12697"/>
    </source>
</evidence>
<sequence>MAPVTLSTLLLTSLAAVASARNCKNLTIPLSLSVQNADFTLKAPSNDIEVTNYVLHSGRAGVYYADEILSEEKAALFKFSLDGAAFDRTYWDFPAHAYNYSYANAALARNYSVFFFDRPGIGQSSRGDPVNEIQSNLEVAALYALTTKLRRGAVPGVDSRHDKIVHVGHSYGSAQTYALAAAAHSDEPVSDALALTGFTLGLGTYVNNFLFGANFVLADREAYGPGYITAGDVSAVQSNFFAPDNFDPEILEEAYKTGAPTAVGELLTIGALTATNNSYSGPVFVITGENDIAFCGGNCYVTNPSIPAQVASSFPNNTLIESYVVAGSGHGLNLEYSAQDTYARILDFFDKSV</sequence>
<evidence type="ECO:0000313" key="4">
    <source>
        <dbReference type="Proteomes" id="UP001369815"/>
    </source>
</evidence>
<feature type="signal peptide" evidence="1">
    <location>
        <begin position="1"/>
        <end position="20"/>
    </location>
</feature>
<gene>
    <name evidence="3" type="ORF">Daesc_000448</name>
</gene>
<proteinExistence type="predicted"/>
<dbReference type="EMBL" id="JBANMG010000001">
    <property type="protein sequence ID" value="KAK6957661.1"/>
    <property type="molecule type" value="Genomic_DNA"/>
</dbReference>
<keyword evidence="1" id="KW-0732">Signal</keyword>
<dbReference type="SUPFAM" id="SSF53474">
    <property type="entry name" value="alpha/beta-Hydrolases"/>
    <property type="match status" value="1"/>
</dbReference>
<organism evidence="3 4">
    <name type="scientific">Daldinia eschscholtzii</name>
    <dbReference type="NCBI Taxonomy" id="292717"/>
    <lineage>
        <taxon>Eukaryota</taxon>
        <taxon>Fungi</taxon>
        <taxon>Dikarya</taxon>
        <taxon>Ascomycota</taxon>
        <taxon>Pezizomycotina</taxon>
        <taxon>Sordariomycetes</taxon>
        <taxon>Xylariomycetidae</taxon>
        <taxon>Xylariales</taxon>
        <taxon>Hypoxylaceae</taxon>
        <taxon>Daldinia</taxon>
    </lineage>
</organism>
<name>A0AAX6MZP0_9PEZI</name>
<dbReference type="InterPro" id="IPR000073">
    <property type="entry name" value="AB_hydrolase_1"/>
</dbReference>
<reference evidence="3 4" key="1">
    <citation type="journal article" date="2024" name="Front Chem Biol">
        <title>Unveiling the potential of Daldinia eschscholtzii MFLUCC 19-0629 through bioactivity and bioinformatics studies for enhanced sustainable agriculture production.</title>
        <authorList>
            <person name="Brooks S."/>
            <person name="Weaver J.A."/>
            <person name="Klomchit A."/>
            <person name="Alharthi S.A."/>
            <person name="Onlamun T."/>
            <person name="Nurani R."/>
            <person name="Vong T.K."/>
            <person name="Alberti F."/>
            <person name="Greco C."/>
        </authorList>
    </citation>
    <scope>NUCLEOTIDE SEQUENCE [LARGE SCALE GENOMIC DNA]</scope>
    <source>
        <strain evidence="3">MFLUCC 19-0629</strain>
    </source>
</reference>
<protein>
    <recommendedName>
        <fullName evidence="2">AB hydrolase-1 domain-containing protein</fullName>
    </recommendedName>
</protein>
<evidence type="ECO:0000256" key="1">
    <source>
        <dbReference type="SAM" id="SignalP"/>
    </source>
</evidence>
<feature type="domain" description="AB hydrolase-1" evidence="2">
    <location>
        <begin position="83"/>
        <end position="336"/>
    </location>
</feature>